<keyword evidence="3" id="KW-0472">Membrane</keyword>
<protein>
    <submittedName>
        <fullName evidence="5">FHA domain-containing protein</fullName>
    </submittedName>
</protein>
<dbReference type="RefSeq" id="WP_318656540.1">
    <property type="nucleotide sequence ID" value="NZ_VULO01000005.1"/>
</dbReference>
<keyword evidence="6" id="KW-1185">Reference proteome</keyword>
<name>A0A6N7W738_9ACTO</name>
<organism evidence="5 6">
    <name type="scientific">Scrofimicrobium canadense</name>
    <dbReference type="NCBI Taxonomy" id="2652290"/>
    <lineage>
        <taxon>Bacteria</taxon>
        <taxon>Bacillati</taxon>
        <taxon>Actinomycetota</taxon>
        <taxon>Actinomycetes</taxon>
        <taxon>Actinomycetales</taxon>
        <taxon>Actinomycetaceae</taxon>
        <taxon>Scrofimicrobium</taxon>
    </lineage>
</organism>
<feature type="region of interest" description="Disordered" evidence="2">
    <location>
        <begin position="39"/>
        <end position="61"/>
    </location>
</feature>
<dbReference type="SUPFAM" id="SSF49879">
    <property type="entry name" value="SMAD/FHA domain"/>
    <property type="match status" value="1"/>
</dbReference>
<dbReference type="PROSITE" id="PS50006">
    <property type="entry name" value="FHA_DOMAIN"/>
    <property type="match status" value="1"/>
</dbReference>
<evidence type="ECO:0000256" key="1">
    <source>
        <dbReference type="ARBA" id="ARBA00022553"/>
    </source>
</evidence>
<gene>
    <name evidence="5" type="ORF">FYJ24_04605</name>
</gene>
<evidence type="ECO:0000259" key="4">
    <source>
        <dbReference type="PROSITE" id="PS50006"/>
    </source>
</evidence>
<dbReference type="InterPro" id="IPR000253">
    <property type="entry name" value="FHA_dom"/>
</dbReference>
<evidence type="ECO:0000313" key="5">
    <source>
        <dbReference type="EMBL" id="MSS84056.1"/>
    </source>
</evidence>
<dbReference type="Gene3D" id="2.60.200.20">
    <property type="match status" value="1"/>
</dbReference>
<evidence type="ECO:0000256" key="3">
    <source>
        <dbReference type="SAM" id="Phobius"/>
    </source>
</evidence>
<comment type="caution">
    <text evidence="5">The sequence shown here is derived from an EMBL/GenBank/DDBJ whole genome shotgun (WGS) entry which is preliminary data.</text>
</comment>
<feature type="domain" description="FHA" evidence="4">
    <location>
        <begin position="80"/>
        <end position="129"/>
    </location>
</feature>
<dbReference type="InterPro" id="IPR008984">
    <property type="entry name" value="SMAD_FHA_dom_sf"/>
</dbReference>
<dbReference type="Pfam" id="PF00498">
    <property type="entry name" value="FHA"/>
    <property type="match status" value="1"/>
</dbReference>
<accession>A0A6N7W738</accession>
<dbReference type="EMBL" id="VULO01000005">
    <property type="protein sequence ID" value="MSS84056.1"/>
    <property type="molecule type" value="Genomic_DNA"/>
</dbReference>
<dbReference type="InterPro" id="IPR050923">
    <property type="entry name" value="Cell_Proc_Reg/RNA_Proc"/>
</dbReference>
<reference evidence="5 6" key="1">
    <citation type="submission" date="2019-08" db="EMBL/GenBank/DDBJ databases">
        <title>In-depth cultivation of the pig gut microbiome towards novel bacterial diversity and tailored functional studies.</title>
        <authorList>
            <person name="Wylensek D."/>
            <person name="Hitch T.C.A."/>
            <person name="Clavel T."/>
        </authorList>
    </citation>
    <scope>NUCLEOTIDE SEQUENCE [LARGE SCALE GENOMIC DNA]</scope>
    <source>
        <strain evidence="5 6">WB03_NA08</strain>
    </source>
</reference>
<dbReference type="SMART" id="SM00240">
    <property type="entry name" value="FHA"/>
    <property type="match status" value="1"/>
</dbReference>
<dbReference type="PANTHER" id="PTHR23308">
    <property type="entry name" value="NUCLEAR INHIBITOR OF PROTEIN PHOSPHATASE-1"/>
    <property type="match status" value="1"/>
</dbReference>
<sequence length="152" mass="16181">MTDLAFTVTRIGFLIALWLLVLGAVAVLRKDIYGTMVTPRGKGRSSGKAPKTAPTSQPHNLLVTGGPLTGTLLPLGNSPITIGRSPASTLVIEDPYASSRHTVLENVNGDWIISDQGSTNGTFVDDERLTEPLRLTPGVTVRVGQTTFELVK</sequence>
<keyword evidence="3" id="KW-1133">Transmembrane helix</keyword>
<keyword evidence="3" id="KW-0812">Transmembrane</keyword>
<dbReference type="Proteomes" id="UP000470875">
    <property type="component" value="Unassembled WGS sequence"/>
</dbReference>
<evidence type="ECO:0000313" key="6">
    <source>
        <dbReference type="Proteomes" id="UP000470875"/>
    </source>
</evidence>
<proteinExistence type="predicted"/>
<keyword evidence="1" id="KW-0597">Phosphoprotein</keyword>
<feature type="transmembrane region" description="Helical" evidence="3">
    <location>
        <begin position="6"/>
        <end position="28"/>
    </location>
</feature>
<evidence type="ECO:0000256" key="2">
    <source>
        <dbReference type="SAM" id="MobiDB-lite"/>
    </source>
</evidence>
<dbReference type="AlphaFoldDB" id="A0A6N7W738"/>